<organism evidence="2 3">
    <name type="scientific">Tsukamurella pulmonis</name>
    <dbReference type="NCBI Taxonomy" id="47312"/>
    <lineage>
        <taxon>Bacteria</taxon>
        <taxon>Bacillati</taxon>
        <taxon>Actinomycetota</taxon>
        <taxon>Actinomycetes</taxon>
        <taxon>Mycobacteriales</taxon>
        <taxon>Tsukamurellaceae</taxon>
        <taxon>Tsukamurella</taxon>
    </lineage>
</organism>
<accession>A0A1H1H4E5</accession>
<evidence type="ECO:0000259" key="1">
    <source>
        <dbReference type="Pfam" id="PF11706"/>
    </source>
</evidence>
<dbReference type="Gene3D" id="1.10.3300.10">
    <property type="entry name" value="Jann2411-like domain"/>
    <property type="match status" value="1"/>
</dbReference>
<feature type="domain" description="Zinc finger CGNR" evidence="1">
    <location>
        <begin position="275"/>
        <end position="313"/>
    </location>
</feature>
<evidence type="ECO:0000313" key="2">
    <source>
        <dbReference type="EMBL" id="SDR20365.1"/>
    </source>
</evidence>
<gene>
    <name evidence="2" type="ORF">SAMN04489765_3811</name>
</gene>
<dbReference type="AlphaFoldDB" id="A0A1H1H4E5"/>
<evidence type="ECO:0000313" key="3">
    <source>
        <dbReference type="Proteomes" id="UP000183053"/>
    </source>
</evidence>
<dbReference type="STRING" id="47312.SAMN04489765_3811"/>
<dbReference type="Proteomes" id="UP000183053">
    <property type="component" value="Unassembled WGS sequence"/>
</dbReference>
<name>A0A1H1H4E5_9ACTN</name>
<dbReference type="PANTHER" id="PTHR35525:SF3">
    <property type="entry name" value="BLL6575 PROTEIN"/>
    <property type="match status" value="1"/>
</dbReference>
<proteinExistence type="predicted"/>
<dbReference type="InterPro" id="IPR023286">
    <property type="entry name" value="ABATE_dom_sf"/>
</dbReference>
<dbReference type="PANTHER" id="PTHR35525">
    <property type="entry name" value="BLL6575 PROTEIN"/>
    <property type="match status" value="1"/>
</dbReference>
<reference evidence="3" key="1">
    <citation type="submission" date="2016-10" db="EMBL/GenBank/DDBJ databases">
        <authorList>
            <person name="Varghese N."/>
            <person name="Submissions S."/>
        </authorList>
    </citation>
    <scope>NUCLEOTIDE SEQUENCE [LARGE SCALE GENOMIC DNA]</scope>
    <source>
        <strain evidence="3">DSM 44142</strain>
    </source>
</reference>
<dbReference type="Pfam" id="PF11706">
    <property type="entry name" value="zf-CGNR"/>
    <property type="match status" value="1"/>
</dbReference>
<keyword evidence="3" id="KW-1185">Reference proteome</keyword>
<dbReference type="SUPFAM" id="SSF160904">
    <property type="entry name" value="Jann2411-like"/>
    <property type="match status" value="1"/>
</dbReference>
<dbReference type="InterPro" id="IPR021005">
    <property type="entry name" value="Znf_CGNR"/>
</dbReference>
<sequence length="314" mass="34804">MVSARLADPPVLVKPAAGLLRRLLIVGIPSGCSTHAATQRLAILWHQSLRYHCAPAWRSGDVKHGVTPDGPRIRTTQHDLADIRVRVRTCRRLVVAAELSHRNFVRWSPAYCRRSWRLIVSRATSNPWSAKSIGMPVAEQPVAVNLINTRTNFRGALVDQLSDLDAAKDWLWALATHCRQPHCSWVVDKRRLLLLRATRFAITHLASVQTGHASPSDETRSAVAYLNRNRLAARFLVSDTGVSTAFGAGDAFEAFRQSVIDSAAATLAAPPQLALRHCAHAECLHYFVPYVTRQKWCSSACGNRARVARYEGRA</sequence>
<protein>
    <submittedName>
        <fullName evidence="2">CGNR zinc finger domain-containing protein</fullName>
    </submittedName>
</protein>
<dbReference type="EMBL" id="FNLF01000002">
    <property type="protein sequence ID" value="SDR20365.1"/>
    <property type="molecule type" value="Genomic_DNA"/>
</dbReference>
<dbReference type="InterPro" id="IPR010852">
    <property type="entry name" value="ABATE"/>
</dbReference>